<dbReference type="Pfam" id="PF03544">
    <property type="entry name" value="TonB_C"/>
    <property type="match status" value="1"/>
</dbReference>
<comment type="similarity">
    <text evidence="2">Belongs to the TonB family.</text>
</comment>
<evidence type="ECO:0000256" key="2">
    <source>
        <dbReference type="ARBA" id="ARBA00006555"/>
    </source>
</evidence>
<keyword evidence="13" id="KW-1185">Reference proteome</keyword>
<evidence type="ECO:0000259" key="11">
    <source>
        <dbReference type="PROSITE" id="PS52015"/>
    </source>
</evidence>
<dbReference type="KEGG" id="taz:TREAZ_0437"/>
<evidence type="ECO:0000313" key="12">
    <source>
        <dbReference type="EMBL" id="AEF81461.1"/>
    </source>
</evidence>
<dbReference type="SUPFAM" id="SSF74653">
    <property type="entry name" value="TolA/TonB C-terminal domain"/>
    <property type="match status" value="1"/>
</dbReference>
<dbReference type="InterPro" id="IPR051045">
    <property type="entry name" value="TonB-dependent_transducer"/>
</dbReference>
<dbReference type="PANTHER" id="PTHR33446:SF2">
    <property type="entry name" value="PROTEIN TONB"/>
    <property type="match status" value="1"/>
</dbReference>
<feature type="transmembrane region" description="Helical" evidence="10">
    <location>
        <begin position="12"/>
        <end position="35"/>
    </location>
</feature>
<proteinExistence type="inferred from homology"/>
<evidence type="ECO:0000256" key="6">
    <source>
        <dbReference type="ARBA" id="ARBA00022692"/>
    </source>
</evidence>
<dbReference type="GO" id="GO:0015031">
    <property type="term" value="P:protein transport"/>
    <property type="evidence" value="ECO:0007669"/>
    <property type="project" value="UniProtKB-KW"/>
</dbReference>
<dbReference type="HOGENOM" id="CLU_1365480_0_0_12"/>
<comment type="subcellular location">
    <subcellularLocation>
        <location evidence="1">Cell inner membrane</location>
        <topology evidence="1">Single-pass membrane protein</topology>
        <orientation evidence="1">Periplasmic side</orientation>
    </subcellularLocation>
</comment>
<dbReference type="EMBL" id="CP001841">
    <property type="protein sequence ID" value="AEF81461.1"/>
    <property type="molecule type" value="Genomic_DNA"/>
</dbReference>
<keyword evidence="9 10" id="KW-0472">Membrane</keyword>
<reference evidence="13" key="1">
    <citation type="submission" date="2009-12" db="EMBL/GenBank/DDBJ databases">
        <title>Complete sequence of Treponema azotonutricium strain ZAS-9.</title>
        <authorList>
            <person name="Tetu S.G."/>
            <person name="Matson E."/>
            <person name="Ren Q."/>
            <person name="Seshadri R."/>
            <person name="Elbourne L."/>
            <person name="Hassan K.A."/>
            <person name="Durkin A."/>
            <person name="Radune D."/>
            <person name="Mohamoud Y."/>
            <person name="Shay R."/>
            <person name="Jin S."/>
            <person name="Zhang X."/>
            <person name="Lucey K."/>
            <person name="Ballor N.R."/>
            <person name="Ottesen E."/>
            <person name="Rosenthal R."/>
            <person name="Allen A."/>
            <person name="Leadbetter J.R."/>
            <person name="Paulsen I.T."/>
        </authorList>
    </citation>
    <scope>NUCLEOTIDE SEQUENCE [LARGE SCALE GENOMIC DNA]</scope>
    <source>
        <strain evidence="13">ATCC BAA-888 / DSM 13862 / ZAS-9</strain>
    </source>
</reference>
<dbReference type="AlphaFoldDB" id="F5YCT8"/>
<keyword evidence="7" id="KW-0653">Protein transport</keyword>
<keyword evidence="6 10" id="KW-0812">Transmembrane</keyword>
<keyword evidence="8 10" id="KW-1133">Transmembrane helix</keyword>
<feature type="domain" description="TonB C-terminal" evidence="11">
    <location>
        <begin position="116"/>
        <end position="207"/>
    </location>
</feature>
<evidence type="ECO:0000256" key="3">
    <source>
        <dbReference type="ARBA" id="ARBA00022448"/>
    </source>
</evidence>
<keyword evidence="4" id="KW-1003">Cell membrane</keyword>
<reference evidence="12 13" key="2">
    <citation type="journal article" date="2011" name="ISME J.">
        <title>RNA-seq reveals cooperative metabolic interactions between two termite-gut spirochete species in co-culture.</title>
        <authorList>
            <person name="Rosenthal A.Z."/>
            <person name="Matson E.G."/>
            <person name="Eldar A."/>
            <person name="Leadbetter J.R."/>
        </authorList>
    </citation>
    <scope>NUCLEOTIDE SEQUENCE [LARGE SCALE GENOMIC DNA]</scope>
    <source>
        <strain evidence="13">ATCC BAA-888 / DSM 13862 / ZAS-9</strain>
    </source>
</reference>
<dbReference type="GO" id="GO:0031992">
    <property type="term" value="F:energy transducer activity"/>
    <property type="evidence" value="ECO:0007669"/>
    <property type="project" value="TreeGrafter"/>
</dbReference>
<evidence type="ECO:0000313" key="13">
    <source>
        <dbReference type="Proteomes" id="UP000009222"/>
    </source>
</evidence>
<accession>F5YCT8</accession>
<protein>
    <submittedName>
        <fullName evidence="12">Putative TonB protein</fullName>
    </submittedName>
</protein>
<dbReference type="RefSeq" id="WP_015711509.1">
    <property type="nucleotide sequence ID" value="NC_015577.1"/>
</dbReference>
<dbReference type="NCBIfam" id="TIGR01352">
    <property type="entry name" value="tonB_Cterm"/>
    <property type="match status" value="1"/>
</dbReference>
<evidence type="ECO:0000256" key="4">
    <source>
        <dbReference type="ARBA" id="ARBA00022475"/>
    </source>
</evidence>
<evidence type="ECO:0000256" key="5">
    <source>
        <dbReference type="ARBA" id="ARBA00022519"/>
    </source>
</evidence>
<keyword evidence="5" id="KW-0997">Cell inner membrane</keyword>
<sequence>MPNAKHSGENKIRLLIFMLVAALHGILLFFVVFHFKNEIKAEEPPANVMKLVDVREQLPPPPPPRERPPEIVQNTVEAVAETMIETDEVPDAVITSTLPYVEEETIEYLPMNKVSRLPEFPEDQIKRAIVYPPIALRSNIEGTVYLELFVDRQGVIRQISILRETPEGRGFGEAAVNAFKGIQGKPAESNGQIVAVRYRYPIRFTIR</sequence>
<dbReference type="InterPro" id="IPR006260">
    <property type="entry name" value="TonB/TolA_C"/>
</dbReference>
<dbReference type="InterPro" id="IPR037682">
    <property type="entry name" value="TonB_C"/>
</dbReference>
<dbReference type="InParanoid" id="F5YCT8"/>
<dbReference type="Gene3D" id="3.30.1150.10">
    <property type="match status" value="1"/>
</dbReference>
<organism evidence="12 13">
    <name type="scientific">Leadbettera azotonutricia (strain ATCC BAA-888 / DSM 13862 / ZAS-9)</name>
    <name type="common">Treponema azotonutricium</name>
    <dbReference type="NCBI Taxonomy" id="545695"/>
    <lineage>
        <taxon>Bacteria</taxon>
        <taxon>Pseudomonadati</taxon>
        <taxon>Spirochaetota</taxon>
        <taxon>Spirochaetia</taxon>
        <taxon>Spirochaetales</taxon>
        <taxon>Breznakiellaceae</taxon>
        <taxon>Leadbettera</taxon>
    </lineage>
</organism>
<evidence type="ECO:0000256" key="8">
    <source>
        <dbReference type="ARBA" id="ARBA00022989"/>
    </source>
</evidence>
<dbReference type="PROSITE" id="PS52015">
    <property type="entry name" value="TONB_CTD"/>
    <property type="match status" value="1"/>
</dbReference>
<dbReference type="GO" id="GO:0098797">
    <property type="term" value="C:plasma membrane protein complex"/>
    <property type="evidence" value="ECO:0007669"/>
    <property type="project" value="TreeGrafter"/>
</dbReference>
<evidence type="ECO:0000256" key="9">
    <source>
        <dbReference type="ARBA" id="ARBA00023136"/>
    </source>
</evidence>
<dbReference type="GO" id="GO:0055085">
    <property type="term" value="P:transmembrane transport"/>
    <property type="evidence" value="ECO:0007669"/>
    <property type="project" value="InterPro"/>
</dbReference>
<dbReference type="eggNOG" id="COG0810">
    <property type="taxonomic scope" value="Bacteria"/>
</dbReference>
<evidence type="ECO:0000256" key="10">
    <source>
        <dbReference type="SAM" id="Phobius"/>
    </source>
</evidence>
<evidence type="ECO:0000256" key="1">
    <source>
        <dbReference type="ARBA" id="ARBA00004383"/>
    </source>
</evidence>
<name>F5YCT8_LEAAZ</name>
<evidence type="ECO:0000256" key="7">
    <source>
        <dbReference type="ARBA" id="ARBA00022927"/>
    </source>
</evidence>
<dbReference type="Proteomes" id="UP000009222">
    <property type="component" value="Chromosome"/>
</dbReference>
<dbReference type="STRING" id="545695.TREAZ_0437"/>
<dbReference type="PANTHER" id="PTHR33446">
    <property type="entry name" value="PROTEIN TONB-RELATED"/>
    <property type="match status" value="1"/>
</dbReference>
<dbReference type="OrthoDB" id="360465at2"/>
<keyword evidence="3" id="KW-0813">Transport</keyword>
<gene>
    <name evidence="12" type="ordered locus">TREAZ_0437</name>
</gene>